<dbReference type="Pfam" id="PF00056">
    <property type="entry name" value="Ldh_1_N"/>
    <property type="match status" value="1"/>
</dbReference>
<dbReference type="InterPro" id="IPR036291">
    <property type="entry name" value="NAD(P)-bd_dom_sf"/>
</dbReference>
<comment type="subcellular location">
    <subcellularLocation>
        <location evidence="7">Cytoplasm</location>
    </subcellularLocation>
</comment>
<dbReference type="PANTHER" id="PTHR43128:SF16">
    <property type="entry name" value="L-LACTATE DEHYDROGENASE"/>
    <property type="match status" value="1"/>
</dbReference>
<dbReference type="UniPathway" id="UPA00554">
    <property type="reaction ID" value="UER00611"/>
</dbReference>
<keyword evidence="13" id="KW-1185">Reference proteome</keyword>
<dbReference type="RefSeq" id="WP_038372278.1">
    <property type="nucleotide sequence ID" value="NZ_KK069994.1"/>
</dbReference>
<feature type="binding site" evidence="7">
    <location>
        <begin position="135"/>
        <end position="138"/>
    </location>
    <ligand>
        <name>substrate</name>
    </ligand>
</feature>
<keyword evidence="7" id="KW-0963">Cytoplasm</keyword>
<comment type="caution">
    <text evidence="12">The sequence shown here is derived from an EMBL/GenBank/DDBJ whole genome shotgun (WGS) entry which is preliminary data.</text>
</comment>
<evidence type="ECO:0000256" key="7">
    <source>
        <dbReference type="HAMAP-Rule" id="MF_00488"/>
    </source>
</evidence>
<evidence type="ECO:0000256" key="8">
    <source>
        <dbReference type="PIRSR" id="PIRSR000102-1"/>
    </source>
</evidence>
<dbReference type="PATRIC" id="fig|396014.3.peg.1871"/>
<dbReference type="AlphaFoldDB" id="Z9JSQ4"/>
<feature type="binding site" evidence="7">
    <location>
        <position position="158"/>
    </location>
    <ligand>
        <name>NAD(+)</name>
        <dbReference type="ChEBI" id="CHEBI:57540"/>
    </ligand>
</feature>
<feature type="binding site" evidence="7 9">
    <location>
        <position position="45"/>
    </location>
    <ligand>
        <name>NAD(+)</name>
        <dbReference type="ChEBI" id="CHEBI:57540"/>
    </ligand>
</feature>
<comment type="subunit">
    <text evidence="7">Homotetramer.</text>
</comment>
<keyword evidence="5 7" id="KW-0520">NAD</keyword>
<feature type="active site" description="Proton acceptor" evidence="7 8">
    <location>
        <position position="190"/>
    </location>
</feature>
<comment type="catalytic activity">
    <reaction evidence="6 7">
        <text>(S)-lactate + NAD(+) = pyruvate + NADH + H(+)</text>
        <dbReference type="Rhea" id="RHEA:23444"/>
        <dbReference type="ChEBI" id="CHEBI:15361"/>
        <dbReference type="ChEBI" id="CHEBI:15378"/>
        <dbReference type="ChEBI" id="CHEBI:16651"/>
        <dbReference type="ChEBI" id="CHEBI:57540"/>
        <dbReference type="ChEBI" id="CHEBI:57945"/>
        <dbReference type="EC" id="1.1.1.27"/>
    </reaction>
</comment>
<feature type="binding site" evidence="7">
    <location>
        <position position="50"/>
    </location>
    <ligand>
        <name>NAD(+)</name>
        <dbReference type="ChEBI" id="CHEBI:57540"/>
    </ligand>
</feature>
<protein>
    <recommendedName>
        <fullName evidence="3 7">L-lactate dehydrogenase</fullName>
        <shortName evidence="7">L-LDH</shortName>
        <ecNumber evidence="3 7">1.1.1.27</ecNumber>
    </recommendedName>
</protein>
<dbReference type="HOGENOM" id="CLU_045401_1_1_11"/>
<feature type="binding site" evidence="7">
    <location>
        <begin position="94"/>
        <end position="95"/>
    </location>
    <ligand>
        <name>NAD(+)</name>
        <dbReference type="ChEBI" id="CHEBI:57540"/>
    </ligand>
</feature>
<comment type="pathway">
    <text evidence="1 7">Fermentation; pyruvate fermentation to lactate; (S)-lactate from pyruvate: step 1/1.</text>
</comment>
<dbReference type="STRING" id="396014.BF93_17645"/>
<comment type="caution">
    <text evidence="7">Lacks conserved residue(s) required for the propagation of feature annotation.</text>
</comment>
<feature type="binding site" evidence="7">
    <location>
        <position position="183"/>
    </location>
    <ligand>
        <name>beta-D-fructose 1,6-bisphosphate</name>
        <dbReference type="ChEBI" id="CHEBI:32966"/>
        <note>allosteric activator</note>
    </ligand>
</feature>
<dbReference type="Proteomes" id="UP000023067">
    <property type="component" value="Unassembled WGS sequence"/>
</dbReference>
<feature type="binding site" evidence="7">
    <location>
        <position position="97"/>
    </location>
    <ligand>
        <name>substrate</name>
    </ligand>
</feature>
<evidence type="ECO:0000259" key="10">
    <source>
        <dbReference type="Pfam" id="PF00056"/>
    </source>
</evidence>
<dbReference type="PANTHER" id="PTHR43128">
    <property type="entry name" value="L-2-HYDROXYCARBOXYLATE DEHYDROGENASE (NAD(P)(+))"/>
    <property type="match status" value="1"/>
</dbReference>
<proteinExistence type="inferred from homology"/>
<dbReference type="EC" id="1.1.1.27" evidence="3 7"/>
<evidence type="ECO:0000256" key="1">
    <source>
        <dbReference type="ARBA" id="ARBA00004843"/>
    </source>
</evidence>
<evidence type="ECO:0000256" key="5">
    <source>
        <dbReference type="ARBA" id="ARBA00023027"/>
    </source>
</evidence>
<evidence type="ECO:0000256" key="9">
    <source>
        <dbReference type="PIRSR" id="PIRSR000102-3"/>
    </source>
</evidence>
<evidence type="ECO:0000313" key="12">
    <source>
        <dbReference type="EMBL" id="EWS81013.1"/>
    </source>
</evidence>
<evidence type="ECO:0000313" key="13">
    <source>
        <dbReference type="Proteomes" id="UP000023067"/>
    </source>
</evidence>
<sequence>MSIDQPAAAPARTSTLAVVGAGSVGASVAYAAMLRGSARTIALYDVATAKVEAEVLDLAHGSSLAAPSTSPARIIGGDDVACVAGADVVVITAGARQKPGQTRLELAGTNVDILRDLLPRLLEQAPDAVYVLVTNPADVLALAAARIAGLPDGRVMSSGTVLDTSRLRWRLAERLGVSSRSVHATIIGEHGDSEFALWSSASIGEVPLRQWTDPDGARALTDAELGDLEREVAGAAYTVIAGKGATNLAIGVAGARIVEAILSDEQAVLPVSTPLSDYRGISGVAMSVPSVVGRGGVLRRLEVPMDDAEQARLEASAAALRSAQRSLGL</sequence>
<feature type="binding site" evidence="7">
    <location>
        <position position="168"/>
    </location>
    <ligand>
        <name>beta-D-fructose 1,6-bisphosphate</name>
        <dbReference type="ChEBI" id="CHEBI:32966"/>
        <note>allosteric activator</note>
    </ligand>
</feature>
<keyword evidence="4 7" id="KW-0560">Oxidoreductase</keyword>
<dbReference type="Gene3D" id="3.90.110.10">
    <property type="entry name" value="Lactate dehydrogenase/glycoside hydrolase, family 4, C-terminal"/>
    <property type="match status" value="1"/>
</dbReference>
<feature type="binding site" evidence="7">
    <location>
        <position position="246"/>
    </location>
    <ligand>
        <name>substrate</name>
    </ligand>
</feature>
<evidence type="ECO:0000256" key="6">
    <source>
        <dbReference type="ARBA" id="ARBA00049258"/>
    </source>
</evidence>
<comment type="similarity">
    <text evidence="2 7">Belongs to the LDH/MDH superfamily. LDH family.</text>
</comment>
<feature type="binding site" evidence="9">
    <location>
        <begin position="20"/>
        <end position="25"/>
    </location>
    <ligand>
        <name>NAD(+)</name>
        <dbReference type="ChEBI" id="CHEBI:57540"/>
    </ligand>
</feature>
<dbReference type="GO" id="GO:0005737">
    <property type="term" value="C:cytoplasm"/>
    <property type="evidence" value="ECO:0007669"/>
    <property type="project" value="UniProtKB-SubCell"/>
</dbReference>
<keyword evidence="7" id="KW-0597">Phosphoprotein</keyword>
<feature type="binding site" evidence="7">
    <location>
        <position position="24"/>
    </location>
    <ligand>
        <name>NAD(+)</name>
        <dbReference type="ChEBI" id="CHEBI:57540"/>
    </ligand>
</feature>
<keyword evidence="7" id="KW-0021">Allosteric enzyme</keyword>
<comment type="activity regulation">
    <text evidence="7">Allosterically activated by fructose 1,6-bisphosphate (FBP).</text>
</comment>
<reference evidence="12 13" key="1">
    <citation type="submission" date="2014-02" db="EMBL/GenBank/DDBJ databases">
        <title>Genome sequence of Brachybacterium phenoliresistens strain W13A50.</title>
        <authorList>
            <person name="Wang X."/>
        </authorList>
    </citation>
    <scope>NUCLEOTIDE SEQUENCE [LARGE SCALE GENOMIC DNA]</scope>
    <source>
        <strain evidence="12 13">W13A50</strain>
    </source>
</reference>
<feature type="binding site" evidence="7 9">
    <location>
        <begin position="133"/>
        <end position="135"/>
    </location>
    <ligand>
        <name>NAD(+)</name>
        <dbReference type="ChEBI" id="CHEBI:57540"/>
    </ligand>
</feature>
<dbReference type="PRINTS" id="PR00086">
    <property type="entry name" value="LLDHDRGNASE"/>
</dbReference>
<dbReference type="SUPFAM" id="SSF56327">
    <property type="entry name" value="LDH C-terminal domain-like"/>
    <property type="match status" value="1"/>
</dbReference>
<feature type="binding site" evidence="7">
    <location>
        <position position="103"/>
    </location>
    <ligand>
        <name>substrate</name>
    </ligand>
</feature>
<dbReference type="OrthoDB" id="9802969at2"/>
<dbReference type="GO" id="GO:0006089">
    <property type="term" value="P:lactate metabolic process"/>
    <property type="evidence" value="ECO:0007669"/>
    <property type="project" value="TreeGrafter"/>
</dbReference>
<evidence type="ECO:0000256" key="3">
    <source>
        <dbReference type="ARBA" id="ARBA00012967"/>
    </source>
</evidence>
<dbReference type="PIRSF" id="PIRSF000102">
    <property type="entry name" value="Lac_mal_DH"/>
    <property type="match status" value="1"/>
</dbReference>
<accession>Z9JSQ4</accession>
<feature type="binding site" evidence="9">
    <location>
        <position position="110"/>
    </location>
    <ligand>
        <name>NAD(+)</name>
        <dbReference type="ChEBI" id="CHEBI:57540"/>
    </ligand>
</feature>
<dbReference type="GO" id="GO:0004459">
    <property type="term" value="F:L-lactate dehydrogenase (NAD+) activity"/>
    <property type="evidence" value="ECO:0007669"/>
    <property type="project" value="UniProtKB-UniRule"/>
</dbReference>
<dbReference type="InterPro" id="IPR018177">
    <property type="entry name" value="L-lactate_DH_AS"/>
</dbReference>
<evidence type="ECO:0000256" key="2">
    <source>
        <dbReference type="ARBA" id="ARBA00006054"/>
    </source>
</evidence>
<dbReference type="NCBIfam" id="TIGR01771">
    <property type="entry name" value="L-LDH-NAD"/>
    <property type="match status" value="1"/>
</dbReference>
<dbReference type="GO" id="GO:0006096">
    <property type="term" value="P:glycolytic process"/>
    <property type="evidence" value="ECO:0007669"/>
    <property type="project" value="UniProtKB-UniRule"/>
</dbReference>
<dbReference type="InterPro" id="IPR011304">
    <property type="entry name" value="L-lactate_DH"/>
</dbReference>
<feature type="modified residue" description="Phosphotyrosine" evidence="7">
    <location>
        <position position="237"/>
    </location>
</feature>
<dbReference type="InterPro" id="IPR001236">
    <property type="entry name" value="Lactate/malate_DH_N"/>
</dbReference>
<feature type="binding site" evidence="7">
    <location>
        <begin position="163"/>
        <end position="166"/>
    </location>
    <ligand>
        <name>substrate</name>
    </ligand>
</feature>
<dbReference type="PROSITE" id="PS00064">
    <property type="entry name" value="L_LDH"/>
    <property type="match status" value="1"/>
</dbReference>
<evidence type="ECO:0000256" key="4">
    <source>
        <dbReference type="ARBA" id="ARBA00023002"/>
    </source>
</evidence>
<dbReference type="eggNOG" id="COG0039">
    <property type="taxonomic scope" value="Bacteria"/>
</dbReference>
<dbReference type="HAMAP" id="MF_00488">
    <property type="entry name" value="Lactate_dehydrog"/>
    <property type="match status" value="1"/>
</dbReference>
<gene>
    <name evidence="7" type="primary">ldh</name>
    <name evidence="12" type="ORF">BF93_17645</name>
</gene>
<dbReference type="Gene3D" id="3.40.50.720">
    <property type="entry name" value="NAD(P)-binding Rossmann-like Domain"/>
    <property type="match status" value="1"/>
</dbReference>
<dbReference type="InterPro" id="IPR001557">
    <property type="entry name" value="L-lactate/malate_DH"/>
</dbReference>
<name>Z9JSQ4_9MICO</name>
<comment type="function">
    <text evidence="7">Catalyzes the conversion of lactate to pyruvate.</text>
</comment>
<dbReference type="EMBL" id="JDYK01000009">
    <property type="protein sequence ID" value="EWS81013.1"/>
    <property type="molecule type" value="Genomic_DNA"/>
</dbReference>
<feature type="domain" description="Lactate/malate dehydrogenase N-terminal" evidence="10">
    <location>
        <begin position="16"/>
        <end position="156"/>
    </location>
</feature>
<feature type="domain" description="Lactate/malate dehydrogenase C-terminal" evidence="11">
    <location>
        <begin position="160"/>
        <end position="322"/>
    </location>
</feature>
<dbReference type="InterPro" id="IPR015955">
    <property type="entry name" value="Lactate_DH/Glyco_Ohase_4_C"/>
</dbReference>
<dbReference type="SUPFAM" id="SSF51735">
    <property type="entry name" value="NAD(P)-binding Rossmann-fold domains"/>
    <property type="match status" value="1"/>
</dbReference>
<organism evidence="12 13">
    <name type="scientific">Brachybacterium phenoliresistens</name>
    <dbReference type="NCBI Taxonomy" id="396014"/>
    <lineage>
        <taxon>Bacteria</taxon>
        <taxon>Bacillati</taxon>
        <taxon>Actinomycetota</taxon>
        <taxon>Actinomycetes</taxon>
        <taxon>Micrococcales</taxon>
        <taxon>Dermabacteraceae</taxon>
        <taxon>Brachybacterium</taxon>
    </lineage>
</organism>
<dbReference type="InterPro" id="IPR022383">
    <property type="entry name" value="Lactate/malate_DH_C"/>
</dbReference>
<dbReference type="Pfam" id="PF02866">
    <property type="entry name" value="Ldh_1_C"/>
    <property type="match status" value="1"/>
</dbReference>
<evidence type="ECO:0000259" key="11">
    <source>
        <dbReference type="Pfam" id="PF02866"/>
    </source>
</evidence>